<dbReference type="Pfam" id="PF01257">
    <property type="entry name" value="2Fe-2S_thioredx"/>
    <property type="match status" value="1"/>
</dbReference>
<dbReference type="AlphaFoldDB" id="A0A7C4ASZ2"/>
<gene>
    <name evidence="1" type="ORF">ENV54_10335</name>
</gene>
<dbReference type="SUPFAM" id="SSF52833">
    <property type="entry name" value="Thioredoxin-like"/>
    <property type="match status" value="1"/>
</dbReference>
<organism evidence="1">
    <name type="scientific">Desulfomonile tiedjei</name>
    <dbReference type="NCBI Taxonomy" id="2358"/>
    <lineage>
        <taxon>Bacteria</taxon>
        <taxon>Pseudomonadati</taxon>
        <taxon>Thermodesulfobacteriota</taxon>
        <taxon>Desulfomonilia</taxon>
        <taxon>Desulfomonilales</taxon>
        <taxon>Desulfomonilaceae</taxon>
        <taxon>Desulfomonile</taxon>
    </lineage>
</organism>
<dbReference type="Gene3D" id="3.40.30.10">
    <property type="entry name" value="Glutaredoxin"/>
    <property type="match status" value="1"/>
</dbReference>
<accession>A0A7C4ASZ2</accession>
<proteinExistence type="predicted"/>
<protein>
    <submittedName>
        <fullName evidence="1">(2Fe-2S) ferredoxin domain-containing protein</fullName>
    </submittedName>
</protein>
<evidence type="ECO:0000313" key="1">
    <source>
        <dbReference type="EMBL" id="HGH61683.1"/>
    </source>
</evidence>
<comment type="caution">
    <text evidence="1">The sequence shown here is derived from an EMBL/GenBank/DDBJ whole genome shotgun (WGS) entry which is preliminary data.</text>
</comment>
<reference evidence="1" key="1">
    <citation type="journal article" date="2020" name="mSystems">
        <title>Genome- and Community-Level Interaction Insights into Carbon Utilization and Element Cycling Functions of Hydrothermarchaeota in Hydrothermal Sediment.</title>
        <authorList>
            <person name="Zhou Z."/>
            <person name="Liu Y."/>
            <person name="Xu W."/>
            <person name="Pan J."/>
            <person name="Luo Z.H."/>
            <person name="Li M."/>
        </authorList>
    </citation>
    <scope>NUCLEOTIDE SEQUENCE [LARGE SCALE GENOMIC DNA]</scope>
    <source>
        <strain evidence="1">SpSt-769</strain>
    </source>
</reference>
<sequence length="82" mass="9086">MRVITVCVGSACHLKGSHDIIGYLKEAIKEAGLEGKVELKGSFCMEHCTEGANLLIDDQLFHYSSLDDAKKIFETEILQKSK</sequence>
<dbReference type="CDD" id="cd02980">
    <property type="entry name" value="TRX_Fd_family"/>
    <property type="match status" value="1"/>
</dbReference>
<dbReference type="EMBL" id="DTGT01000335">
    <property type="protein sequence ID" value="HGH61683.1"/>
    <property type="molecule type" value="Genomic_DNA"/>
</dbReference>
<dbReference type="InterPro" id="IPR036249">
    <property type="entry name" value="Thioredoxin-like_sf"/>
</dbReference>
<name>A0A7C4ASZ2_9BACT</name>